<evidence type="ECO:0000256" key="1">
    <source>
        <dbReference type="ARBA" id="ARBA00009986"/>
    </source>
</evidence>
<dbReference type="Pfam" id="PF00171">
    <property type="entry name" value="Aldedh"/>
    <property type="match status" value="1"/>
</dbReference>
<dbReference type="Gene3D" id="3.40.309.10">
    <property type="entry name" value="Aldehyde Dehydrogenase, Chain A, domain 2"/>
    <property type="match status" value="1"/>
</dbReference>
<gene>
    <name evidence="4" type="primary">alkH</name>
    <name evidence="4" type="ORF">K239x_37920</name>
</gene>
<keyword evidence="2 4" id="KW-0560">Oxidoreductase</keyword>
<dbReference type="PANTHER" id="PTHR42804:SF1">
    <property type="entry name" value="ALDEHYDE DEHYDROGENASE-RELATED"/>
    <property type="match status" value="1"/>
</dbReference>
<dbReference type="InterPro" id="IPR016162">
    <property type="entry name" value="Ald_DH_N"/>
</dbReference>
<name>A0A517NXC8_9BACT</name>
<evidence type="ECO:0000256" key="2">
    <source>
        <dbReference type="ARBA" id="ARBA00023002"/>
    </source>
</evidence>
<comment type="similarity">
    <text evidence="1">Belongs to the aldehyde dehydrogenase family.</text>
</comment>
<dbReference type="InterPro" id="IPR016163">
    <property type="entry name" value="Ald_DH_C"/>
</dbReference>
<reference evidence="4 5" key="1">
    <citation type="submission" date="2019-02" db="EMBL/GenBank/DDBJ databases">
        <title>Deep-cultivation of Planctomycetes and their phenomic and genomic characterization uncovers novel biology.</title>
        <authorList>
            <person name="Wiegand S."/>
            <person name="Jogler M."/>
            <person name="Boedeker C."/>
            <person name="Pinto D."/>
            <person name="Vollmers J."/>
            <person name="Rivas-Marin E."/>
            <person name="Kohn T."/>
            <person name="Peeters S.H."/>
            <person name="Heuer A."/>
            <person name="Rast P."/>
            <person name="Oberbeckmann S."/>
            <person name="Bunk B."/>
            <person name="Jeske O."/>
            <person name="Meyerdierks A."/>
            <person name="Storesund J.E."/>
            <person name="Kallscheuer N."/>
            <person name="Luecker S."/>
            <person name="Lage O.M."/>
            <person name="Pohl T."/>
            <person name="Merkel B.J."/>
            <person name="Hornburger P."/>
            <person name="Mueller R.-W."/>
            <person name="Bruemmer F."/>
            <person name="Labrenz M."/>
            <person name="Spormann A.M."/>
            <person name="Op den Camp H."/>
            <person name="Overmann J."/>
            <person name="Amann R."/>
            <person name="Jetten M.S.M."/>
            <person name="Mascher T."/>
            <person name="Medema M.H."/>
            <person name="Devos D.P."/>
            <person name="Kaster A.-K."/>
            <person name="Ovreas L."/>
            <person name="Rohde M."/>
            <person name="Galperin M.Y."/>
            <person name="Jogler C."/>
        </authorList>
    </citation>
    <scope>NUCLEOTIDE SEQUENCE [LARGE SCALE GENOMIC DNA]</scope>
    <source>
        <strain evidence="4 5">K23_9</strain>
    </source>
</reference>
<dbReference type="PANTHER" id="PTHR42804">
    <property type="entry name" value="ALDEHYDE DEHYDROGENASE"/>
    <property type="match status" value="1"/>
</dbReference>
<dbReference type="EMBL" id="CP036526">
    <property type="protein sequence ID" value="QDT11792.1"/>
    <property type="molecule type" value="Genomic_DNA"/>
</dbReference>
<accession>A0A517NXC8</accession>
<dbReference type="EC" id="1.2.1.3" evidence="4"/>
<dbReference type="SUPFAM" id="SSF53720">
    <property type="entry name" value="ALDH-like"/>
    <property type="match status" value="1"/>
</dbReference>
<proteinExistence type="inferred from homology"/>
<evidence type="ECO:0000313" key="4">
    <source>
        <dbReference type="EMBL" id="QDT11792.1"/>
    </source>
</evidence>
<keyword evidence="5" id="KW-1185">Reference proteome</keyword>
<feature type="domain" description="Aldehyde dehydrogenase" evidence="3">
    <location>
        <begin position="5"/>
        <end position="398"/>
    </location>
</feature>
<dbReference type="Proteomes" id="UP000319817">
    <property type="component" value="Chromosome"/>
</dbReference>
<dbReference type="Gene3D" id="3.40.605.10">
    <property type="entry name" value="Aldehyde Dehydrogenase, Chain A, domain 1"/>
    <property type="match status" value="1"/>
</dbReference>
<sequence length="452" mass="48132">MGRAANEIQLDSSTLVDLCRSDQRVHDLETISAELLPLCAALDFLHKNAAKILRSRACGILGRPSWLWGVRSRVYRRPHGTVLILGPWNYPLFLVGVQTAQALVAGNRVLLKPAPGCEASTTRLAECFFRAGVSREQLTVLDSSVSAATEAIESGVDLVVLTGGVQTGRKVMAQLAQTLTPSIMELSGCDAVIVLPDADLQLVAQSIDFGLNFNGGATCIGPRRLFVLQSMAAPVIEAICDRLADRESVVVHPSARESAAQSIERALAGGACNLIGDGTFDAALLRQSGVMRPVVLDGVASTDDIANADIFAPVISIVRIDYIEQAVAAVNRCDLRLAASVFGPPAIAMQLALQLEVGNVTVNDLIAPTADPRLPFGGRGQSGLGSTRGQEGLLAMTTPLVISQRRGSFTPHLDRPTESQQKLVSGILTMLHAPKWGARLRGLRDIMRSVKK</sequence>
<dbReference type="InterPro" id="IPR015590">
    <property type="entry name" value="Aldehyde_DH_dom"/>
</dbReference>
<evidence type="ECO:0000313" key="5">
    <source>
        <dbReference type="Proteomes" id="UP000319817"/>
    </source>
</evidence>
<dbReference type="AlphaFoldDB" id="A0A517NXC8"/>
<evidence type="ECO:0000259" key="3">
    <source>
        <dbReference type="Pfam" id="PF00171"/>
    </source>
</evidence>
<dbReference type="InterPro" id="IPR016161">
    <property type="entry name" value="Ald_DH/histidinol_DH"/>
</dbReference>
<dbReference type="GO" id="GO:0004029">
    <property type="term" value="F:aldehyde dehydrogenase (NAD+) activity"/>
    <property type="evidence" value="ECO:0007669"/>
    <property type="project" value="UniProtKB-EC"/>
</dbReference>
<protein>
    <submittedName>
        <fullName evidence="4">Aldehyde dehydrogenase</fullName>
        <ecNumber evidence="4">1.2.1.3</ecNumber>
    </submittedName>
</protein>
<organism evidence="4 5">
    <name type="scientific">Stieleria marina</name>
    <dbReference type="NCBI Taxonomy" id="1930275"/>
    <lineage>
        <taxon>Bacteria</taxon>
        <taxon>Pseudomonadati</taxon>
        <taxon>Planctomycetota</taxon>
        <taxon>Planctomycetia</taxon>
        <taxon>Pirellulales</taxon>
        <taxon>Pirellulaceae</taxon>
        <taxon>Stieleria</taxon>
    </lineage>
</organism>